<evidence type="ECO:0000313" key="2">
    <source>
        <dbReference type="EMBL" id="RDW61721.1"/>
    </source>
</evidence>
<dbReference type="OrthoDB" id="4504921at2759"/>
<gene>
    <name evidence="2" type="ORF">DSM5745_10393</name>
</gene>
<proteinExistence type="predicted"/>
<sequence length="162" mass="18786">MDRIYVAADIVAWAASWELILWATWLVTRHPRCIGGKMTPTVLLLLSIVLWGISNFAAALVRIFWRFPVDWTVYGNMLYVGFDILGIAHIVCLLLSWLVILRLWSKWSSLLKNEPESDVREQEWKAVRPELYERMRHLRRRRGHIRGTRGELYAGVRGGGGI</sequence>
<keyword evidence="1" id="KW-0472">Membrane</keyword>
<dbReference type="Proteomes" id="UP000256690">
    <property type="component" value="Unassembled WGS sequence"/>
</dbReference>
<dbReference type="GeneID" id="38120763"/>
<feature type="transmembrane region" description="Helical" evidence="1">
    <location>
        <begin position="77"/>
        <end position="104"/>
    </location>
</feature>
<accession>A0A3D8QJ28</accession>
<protein>
    <submittedName>
        <fullName evidence="2">Uncharacterized protein</fullName>
    </submittedName>
</protein>
<name>A0A3D8QJ28_9EURO</name>
<keyword evidence="1" id="KW-1133">Transmembrane helix</keyword>
<comment type="caution">
    <text evidence="2">The sequence shown here is derived from an EMBL/GenBank/DDBJ whole genome shotgun (WGS) entry which is preliminary data.</text>
</comment>
<reference evidence="2 3" key="1">
    <citation type="journal article" date="2018" name="IMA Fungus">
        <title>IMA Genome-F 9: Draft genome sequence of Annulohypoxylon stygium, Aspergillus mulundensis, Berkeleyomyces basicola (syn. Thielaviopsis basicola), Ceratocystis smalleyi, two Cercospora beticola strains, Coleophoma cylindrospora, Fusarium fracticaudum, Phialophora cf. hyalina, and Morchella septimelata.</title>
        <authorList>
            <person name="Wingfield B.D."/>
            <person name="Bills G.F."/>
            <person name="Dong Y."/>
            <person name="Huang W."/>
            <person name="Nel W.J."/>
            <person name="Swalarsk-Parry B.S."/>
            <person name="Vaghefi N."/>
            <person name="Wilken P.M."/>
            <person name="An Z."/>
            <person name="de Beer Z.W."/>
            <person name="De Vos L."/>
            <person name="Chen L."/>
            <person name="Duong T.A."/>
            <person name="Gao Y."/>
            <person name="Hammerbacher A."/>
            <person name="Kikkert J.R."/>
            <person name="Li Y."/>
            <person name="Li H."/>
            <person name="Li K."/>
            <person name="Li Q."/>
            <person name="Liu X."/>
            <person name="Ma X."/>
            <person name="Naidoo K."/>
            <person name="Pethybridge S.J."/>
            <person name="Sun J."/>
            <person name="Steenkamp E.T."/>
            <person name="van der Nest M.A."/>
            <person name="van Wyk S."/>
            <person name="Wingfield M.J."/>
            <person name="Xiong C."/>
            <person name="Yue Q."/>
            <person name="Zhang X."/>
        </authorList>
    </citation>
    <scope>NUCLEOTIDE SEQUENCE [LARGE SCALE GENOMIC DNA]</scope>
    <source>
        <strain evidence="2 3">DSM 5745</strain>
    </source>
</reference>
<evidence type="ECO:0000256" key="1">
    <source>
        <dbReference type="SAM" id="Phobius"/>
    </source>
</evidence>
<dbReference type="AlphaFoldDB" id="A0A3D8QJ28"/>
<organism evidence="2 3">
    <name type="scientific">Aspergillus mulundensis</name>
    <dbReference type="NCBI Taxonomy" id="1810919"/>
    <lineage>
        <taxon>Eukaryota</taxon>
        <taxon>Fungi</taxon>
        <taxon>Dikarya</taxon>
        <taxon>Ascomycota</taxon>
        <taxon>Pezizomycotina</taxon>
        <taxon>Eurotiomycetes</taxon>
        <taxon>Eurotiomycetidae</taxon>
        <taxon>Eurotiales</taxon>
        <taxon>Aspergillaceae</taxon>
        <taxon>Aspergillus</taxon>
        <taxon>Aspergillus subgen. Nidulantes</taxon>
    </lineage>
</organism>
<keyword evidence="3" id="KW-1185">Reference proteome</keyword>
<evidence type="ECO:0000313" key="3">
    <source>
        <dbReference type="Proteomes" id="UP000256690"/>
    </source>
</evidence>
<keyword evidence="1" id="KW-0812">Transmembrane</keyword>
<feature type="transmembrane region" description="Helical" evidence="1">
    <location>
        <begin position="6"/>
        <end position="28"/>
    </location>
</feature>
<feature type="transmembrane region" description="Helical" evidence="1">
    <location>
        <begin position="40"/>
        <end position="65"/>
    </location>
</feature>
<dbReference type="RefSeq" id="XP_026598852.1">
    <property type="nucleotide sequence ID" value="XM_026752409.1"/>
</dbReference>
<dbReference type="EMBL" id="PVWQ01000016">
    <property type="protein sequence ID" value="RDW61721.1"/>
    <property type="molecule type" value="Genomic_DNA"/>
</dbReference>